<protein>
    <recommendedName>
        <fullName evidence="3">DUF4015 domain-containing protein</fullName>
    </recommendedName>
</protein>
<comment type="caution">
    <text evidence="4">The sequence shown here is derived from an EMBL/GenBank/DDBJ whole genome shotgun (WGS) entry which is preliminary data.</text>
</comment>
<accession>A0A9D1H481</accession>
<organism evidence="4 5">
    <name type="scientific">Candidatus Faecivivens stercoripullorum</name>
    <dbReference type="NCBI Taxonomy" id="2840805"/>
    <lineage>
        <taxon>Bacteria</taxon>
        <taxon>Bacillati</taxon>
        <taxon>Bacillota</taxon>
        <taxon>Clostridia</taxon>
        <taxon>Eubacteriales</taxon>
        <taxon>Oscillospiraceae</taxon>
        <taxon>Oscillospiraceae incertae sedis</taxon>
        <taxon>Candidatus Faecivivens</taxon>
    </lineage>
</organism>
<feature type="compositionally biased region" description="Acidic residues" evidence="1">
    <location>
        <begin position="85"/>
        <end position="102"/>
    </location>
</feature>
<feature type="domain" description="DUF4015" evidence="3">
    <location>
        <begin position="156"/>
        <end position="345"/>
    </location>
</feature>
<feature type="transmembrane region" description="Helical" evidence="2">
    <location>
        <begin position="21"/>
        <end position="43"/>
    </location>
</feature>
<proteinExistence type="predicted"/>
<evidence type="ECO:0000259" key="3">
    <source>
        <dbReference type="Pfam" id="PF13200"/>
    </source>
</evidence>
<reference evidence="4" key="1">
    <citation type="submission" date="2020-10" db="EMBL/GenBank/DDBJ databases">
        <authorList>
            <person name="Gilroy R."/>
        </authorList>
    </citation>
    <scope>NUCLEOTIDE SEQUENCE</scope>
    <source>
        <strain evidence="4">ChiBcec7-5410</strain>
    </source>
</reference>
<dbReference type="InterPro" id="IPR025275">
    <property type="entry name" value="DUF4015"/>
</dbReference>
<evidence type="ECO:0000256" key="1">
    <source>
        <dbReference type="SAM" id="MobiDB-lite"/>
    </source>
</evidence>
<evidence type="ECO:0000313" key="5">
    <source>
        <dbReference type="Proteomes" id="UP000824160"/>
    </source>
</evidence>
<evidence type="ECO:0000313" key="4">
    <source>
        <dbReference type="EMBL" id="HIT93692.1"/>
    </source>
</evidence>
<dbReference type="AlphaFoldDB" id="A0A9D1H481"/>
<dbReference type="Proteomes" id="UP000824160">
    <property type="component" value="Unassembled WGS sequence"/>
</dbReference>
<keyword evidence="2" id="KW-0812">Transmembrane</keyword>
<dbReference type="EMBL" id="DVLW01000022">
    <property type="protein sequence ID" value="HIT93692.1"/>
    <property type="molecule type" value="Genomic_DNA"/>
</dbReference>
<feature type="region of interest" description="Disordered" evidence="1">
    <location>
        <begin position="57"/>
        <end position="104"/>
    </location>
</feature>
<keyword evidence="2" id="KW-1133">Transmembrane helix</keyword>
<feature type="compositionally biased region" description="Low complexity" evidence="1">
    <location>
        <begin position="64"/>
        <end position="73"/>
    </location>
</feature>
<evidence type="ECO:0000256" key="2">
    <source>
        <dbReference type="SAM" id="Phobius"/>
    </source>
</evidence>
<keyword evidence="2" id="KW-0472">Membrane</keyword>
<reference evidence="4" key="2">
    <citation type="journal article" date="2021" name="PeerJ">
        <title>Extensive microbial diversity within the chicken gut microbiome revealed by metagenomics and culture.</title>
        <authorList>
            <person name="Gilroy R."/>
            <person name="Ravi A."/>
            <person name="Getino M."/>
            <person name="Pursley I."/>
            <person name="Horton D.L."/>
            <person name="Alikhan N.F."/>
            <person name="Baker D."/>
            <person name="Gharbi K."/>
            <person name="Hall N."/>
            <person name="Watson M."/>
            <person name="Adriaenssens E.M."/>
            <person name="Foster-Nyarko E."/>
            <person name="Jarju S."/>
            <person name="Secka A."/>
            <person name="Antonio M."/>
            <person name="Oren A."/>
            <person name="Chaudhuri R.R."/>
            <person name="La Ragione R."/>
            <person name="Hildebrand F."/>
            <person name="Pallen M.J."/>
        </authorList>
    </citation>
    <scope>NUCLEOTIDE SEQUENCE</scope>
    <source>
        <strain evidence="4">ChiBcec7-5410</strain>
    </source>
</reference>
<dbReference type="Pfam" id="PF13200">
    <property type="entry name" value="DUF4015"/>
    <property type="match status" value="1"/>
</dbReference>
<name>A0A9D1H481_9FIRM</name>
<sequence>MGRKIKHYSSGYQIRRKKQRRVIESVVFGLLLVFLVFVGYAGARALNEMRLEQQTIESSVTQTESSLPESSDSSAERSDLPSSDVSDESGDEESVSEAENTSEVETLYTKYGDAEGWYEPVKENLFTLYEAASAAYIPLPDIPKSADTESLQAITMPLETALSSDAVASFLDGVDTTKYNAVVVPLKDSDGIIYYATGASLAYSCGAVSSQQVDLEAVINAIKSKGLKPVASIYSLHDHTAAHTSYGTSYFWMNDGSTTWLDAKVINGGQPWMNPYCSATIDYLTAIASELDQAGFVDLIVYGNQYPDSTLQQKLGLGETGGVSTTDQLQAVLEAMQQAAPGLRVVPAYQGACYTEGVNTQVYTATPNVFTFTPSAPMIGSDLSILDLVTAEVSTLMPVIDSEEVIDGLTSRGITSYILQ</sequence>
<gene>
    <name evidence="4" type="ORF">IAC43_00750</name>
</gene>